<evidence type="ECO:0000313" key="4">
    <source>
        <dbReference type="Proteomes" id="UP001501490"/>
    </source>
</evidence>
<feature type="domain" description="ABC transporter" evidence="2">
    <location>
        <begin position="4"/>
        <end position="206"/>
    </location>
</feature>
<comment type="similarity">
    <text evidence="1">Belongs to the ABC transporter superfamily.</text>
</comment>
<dbReference type="PANTHER" id="PTHR24220:SF689">
    <property type="entry name" value="LIPOPROTEIN-RELEASING SYSTEM ATP-BINDING PROTEIN LOLD"/>
    <property type="match status" value="1"/>
</dbReference>
<name>A0ABP7AWN7_9ACTN</name>
<dbReference type="EMBL" id="BAABAB010000051">
    <property type="protein sequence ID" value="GAA3641383.1"/>
    <property type="molecule type" value="Genomic_DNA"/>
</dbReference>
<evidence type="ECO:0000259" key="2">
    <source>
        <dbReference type="PROSITE" id="PS50893"/>
    </source>
</evidence>
<dbReference type="GO" id="GO:0005524">
    <property type="term" value="F:ATP binding"/>
    <property type="evidence" value="ECO:0007669"/>
    <property type="project" value="UniProtKB-KW"/>
</dbReference>
<gene>
    <name evidence="3" type="ORF">GCM10022236_50070</name>
</gene>
<dbReference type="Pfam" id="PF00005">
    <property type="entry name" value="ABC_tran"/>
    <property type="match status" value="1"/>
</dbReference>
<dbReference type="InterPro" id="IPR015854">
    <property type="entry name" value="ABC_transpr_LolD-like"/>
</dbReference>
<evidence type="ECO:0000313" key="3">
    <source>
        <dbReference type="EMBL" id="GAA3641383.1"/>
    </source>
</evidence>
<dbReference type="RefSeq" id="WP_344809819.1">
    <property type="nucleotide sequence ID" value="NZ_BAABAB010000051.1"/>
</dbReference>
<dbReference type="Gene3D" id="3.40.50.300">
    <property type="entry name" value="P-loop containing nucleotide triphosphate hydrolases"/>
    <property type="match status" value="1"/>
</dbReference>
<organism evidence="3 4">
    <name type="scientific">Microlunatus ginsengisoli</name>
    <dbReference type="NCBI Taxonomy" id="363863"/>
    <lineage>
        <taxon>Bacteria</taxon>
        <taxon>Bacillati</taxon>
        <taxon>Actinomycetota</taxon>
        <taxon>Actinomycetes</taxon>
        <taxon>Propionibacteriales</taxon>
        <taxon>Propionibacteriaceae</taxon>
        <taxon>Microlunatus</taxon>
    </lineage>
</organism>
<accession>A0ABP7AWN7</accession>
<keyword evidence="3" id="KW-0547">Nucleotide-binding</keyword>
<dbReference type="Proteomes" id="UP001501490">
    <property type="component" value="Unassembled WGS sequence"/>
</dbReference>
<protein>
    <submittedName>
        <fullName evidence="3">ABC transporter ATP-binding protein</fullName>
    </submittedName>
</protein>
<dbReference type="PANTHER" id="PTHR24220">
    <property type="entry name" value="IMPORT ATP-BINDING PROTEIN"/>
    <property type="match status" value="1"/>
</dbReference>
<proteinExistence type="inferred from homology"/>
<dbReference type="PROSITE" id="PS50893">
    <property type="entry name" value="ABC_TRANSPORTER_2"/>
    <property type="match status" value="1"/>
</dbReference>
<dbReference type="InterPro" id="IPR027417">
    <property type="entry name" value="P-loop_NTPase"/>
</dbReference>
<comment type="caution">
    <text evidence="3">The sequence shown here is derived from an EMBL/GenBank/DDBJ whole genome shotgun (WGS) entry which is preliminary data.</text>
</comment>
<sequence>MTGVEAPRLRLAGVVLAGAASLDLAVASGELVAIVGWDSSDLLGVVAGLVRPESGIVTIDGVPIDDRIGAADRGVVLMPQSGALAMLLTAYENVLLPLLGRPGGDVADSDPPARARRALELVGLADSADHLVEELSGGQQQRVAIARTLAARPRVLLADQVTTDLDPANRTRVLDLLRDLAADGAAVLLASDDPAVIEACDRSVSI</sequence>
<dbReference type="PROSITE" id="PS00211">
    <property type="entry name" value="ABC_TRANSPORTER_1"/>
    <property type="match status" value="1"/>
</dbReference>
<dbReference type="SUPFAM" id="SSF52540">
    <property type="entry name" value="P-loop containing nucleoside triphosphate hydrolases"/>
    <property type="match status" value="1"/>
</dbReference>
<dbReference type="InterPro" id="IPR003439">
    <property type="entry name" value="ABC_transporter-like_ATP-bd"/>
</dbReference>
<evidence type="ECO:0000256" key="1">
    <source>
        <dbReference type="ARBA" id="ARBA00005417"/>
    </source>
</evidence>
<reference evidence="4" key="1">
    <citation type="journal article" date="2019" name="Int. J. Syst. Evol. Microbiol.">
        <title>The Global Catalogue of Microorganisms (GCM) 10K type strain sequencing project: providing services to taxonomists for standard genome sequencing and annotation.</title>
        <authorList>
            <consortium name="The Broad Institute Genomics Platform"/>
            <consortium name="The Broad Institute Genome Sequencing Center for Infectious Disease"/>
            <person name="Wu L."/>
            <person name="Ma J."/>
        </authorList>
    </citation>
    <scope>NUCLEOTIDE SEQUENCE [LARGE SCALE GENOMIC DNA]</scope>
    <source>
        <strain evidence="4">JCM 16929</strain>
    </source>
</reference>
<dbReference type="InterPro" id="IPR017871">
    <property type="entry name" value="ABC_transporter-like_CS"/>
</dbReference>
<keyword evidence="4" id="KW-1185">Reference proteome</keyword>
<keyword evidence="3" id="KW-0067">ATP-binding</keyword>